<dbReference type="EnsemblFungi" id="PTTG_26357-t43_1">
    <property type="protein sequence ID" value="PTTG_26357-t43_1-p1"/>
    <property type="gene ID" value="PTTG_26357"/>
</dbReference>
<proteinExistence type="predicted"/>
<feature type="non-terminal residue" evidence="3">
    <location>
        <position position="142"/>
    </location>
</feature>
<evidence type="ECO:0000313" key="4">
    <source>
        <dbReference type="EnsemblFungi" id="PTTG_26357-t43_1-p1"/>
    </source>
</evidence>
<sequence length="142" mass="15252">RSTLPIKLTCVITIVCQAYCQLSHSPDLAPDRSSASSLISKTKARSMYHDLDVFVALNFNSLLSLDVMLGQEAQAQHTFSRRPASESVDLCNVIILMKPFAYSLPAVSLSMAPSTTTAGPTIPPSSPGPLPRPIPMNLPSLQ</sequence>
<evidence type="ECO:0000256" key="2">
    <source>
        <dbReference type="SAM" id="SignalP"/>
    </source>
</evidence>
<name>A0A180GU85_PUCT1</name>
<keyword evidence="2" id="KW-0732">Signal</keyword>
<feature type="non-terminal residue" evidence="3">
    <location>
        <position position="1"/>
    </location>
</feature>
<reference evidence="4" key="4">
    <citation type="submission" date="2025-05" db="UniProtKB">
        <authorList>
            <consortium name="EnsemblFungi"/>
        </authorList>
    </citation>
    <scope>IDENTIFICATION</scope>
    <source>
        <strain evidence="4">isolate 1-1 / race 1 (BBBD)</strain>
    </source>
</reference>
<gene>
    <name evidence="3" type="ORF">PTTG_26357</name>
</gene>
<keyword evidence="5" id="KW-1185">Reference proteome</keyword>
<dbReference type="Proteomes" id="UP000005240">
    <property type="component" value="Unassembled WGS sequence"/>
</dbReference>
<organism evidence="3">
    <name type="scientific">Puccinia triticina (isolate 1-1 / race 1 (BBBD))</name>
    <name type="common">Brown leaf rust fungus</name>
    <dbReference type="NCBI Taxonomy" id="630390"/>
    <lineage>
        <taxon>Eukaryota</taxon>
        <taxon>Fungi</taxon>
        <taxon>Dikarya</taxon>
        <taxon>Basidiomycota</taxon>
        <taxon>Pucciniomycotina</taxon>
        <taxon>Pucciniomycetes</taxon>
        <taxon>Pucciniales</taxon>
        <taxon>Pucciniaceae</taxon>
        <taxon>Puccinia</taxon>
    </lineage>
</organism>
<accession>A0A180GU85</accession>
<feature type="region of interest" description="Disordered" evidence="1">
    <location>
        <begin position="113"/>
        <end position="142"/>
    </location>
</feature>
<dbReference type="EMBL" id="ADAS02000020">
    <property type="protein sequence ID" value="OAV96330.1"/>
    <property type="molecule type" value="Genomic_DNA"/>
</dbReference>
<dbReference type="STRING" id="630390.A0A180GU85"/>
<evidence type="ECO:0000256" key="1">
    <source>
        <dbReference type="SAM" id="MobiDB-lite"/>
    </source>
</evidence>
<reference evidence="4 5" key="3">
    <citation type="journal article" date="2017" name="G3 (Bethesda)">
        <title>Comparative analysis highlights variable genome content of wheat rusts and divergence of the mating loci.</title>
        <authorList>
            <person name="Cuomo C.A."/>
            <person name="Bakkeren G."/>
            <person name="Khalil H.B."/>
            <person name="Panwar V."/>
            <person name="Joly D."/>
            <person name="Linning R."/>
            <person name="Sakthikumar S."/>
            <person name="Song X."/>
            <person name="Adiconis X."/>
            <person name="Fan L."/>
            <person name="Goldberg J.M."/>
            <person name="Levin J.Z."/>
            <person name="Young S."/>
            <person name="Zeng Q."/>
            <person name="Anikster Y."/>
            <person name="Bruce M."/>
            <person name="Wang M."/>
            <person name="Yin C."/>
            <person name="McCallum B."/>
            <person name="Szabo L.J."/>
            <person name="Hulbert S."/>
            <person name="Chen X."/>
            <person name="Fellers J.P."/>
        </authorList>
    </citation>
    <scope>NUCLEOTIDE SEQUENCE</scope>
    <source>
        <strain evidence="5">Isolate 1-1 / race 1 (BBBD)</strain>
        <strain evidence="4">isolate 1-1 / race 1 (BBBD)</strain>
    </source>
</reference>
<dbReference type="VEuPathDB" id="FungiDB:PTTG_26357"/>
<protein>
    <submittedName>
        <fullName evidence="3 4">Uncharacterized protein</fullName>
    </submittedName>
</protein>
<reference evidence="3" key="1">
    <citation type="submission" date="2009-11" db="EMBL/GenBank/DDBJ databases">
        <authorList>
            <consortium name="The Broad Institute Genome Sequencing Platform"/>
            <person name="Ward D."/>
            <person name="Feldgarden M."/>
            <person name="Earl A."/>
            <person name="Young S.K."/>
            <person name="Zeng Q."/>
            <person name="Koehrsen M."/>
            <person name="Alvarado L."/>
            <person name="Berlin A."/>
            <person name="Bochicchio J."/>
            <person name="Borenstein D."/>
            <person name="Chapman S.B."/>
            <person name="Chen Z."/>
            <person name="Engels R."/>
            <person name="Freedman E."/>
            <person name="Gellesch M."/>
            <person name="Goldberg J."/>
            <person name="Griggs A."/>
            <person name="Gujja S."/>
            <person name="Heilman E."/>
            <person name="Heiman D."/>
            <person name="Hepburn T."/>
            <person name="Howarth C."/>
            <person name="Jen D."/>
            <person name="Larson L."/>
            <person name="Lewis B."/>
            <person name="Mehta T."/>
            <person name="Park D."/>
            <person name="Pearson M."/>
            <person name="Roberts A."/>
            <person name="Saif S."/>
            <person name="Shea T."/>
            <person name="Shenoy N."/>
            <person name="Sisk P."/>
            <person name="Stolte C."/>
            <person name="Sykes S."/>
            <person name="Thomson T."/>
            <person name="Walk T."/>
            <person name="White J."/>
            <person name="Yandava C."/>
            <person name="Izard J."/>
            <person name="Baranova O.V."/>
            <person name="Blanton J.M."/>
            <person name="Tanner A.C."/>
            <person name="Dewhirst F.E."/>
            <person name="Haas B."/>
            <person name="Nusbaum C."/>
            <person name="Birren B."/>
        </authorList>
    </citation>
    <scope>NUCLEOTIDE SEQUENCE [LARGE SCALE GENOMIC DNA]</scope>
    <source>
        <strain evidence="3">1-1 BBBD Race 1</strain>
    </source>
</reference>
<dbReference type="AlphaFoldDB" id="A0A180GU85"/>
<feature type="chain" id="PRO_5008110306" evidence="2">
    <location>
        <begin position="21"/>
        <end position="142"/>
    </location>
</feature>
<feature type="signal peptide" evidence="2">
    <location>
        <begin position="1"/>
        <end position="20"/>
    </location>
</feature>
<evidence type="ECO:0000313" key="5">
    <source>
        <dbReference type="Proteomes" id="UP000005240"/>
    </source>
</evidence>
<feature type="compositionally biased region" description="Pro residues" evidence="1">
    <location>
        <begin position="121"/>
        <end position="136"/>
    </location>
</feature>
<reference evidence="3" key="2">
    <citation type="submission" date="2016-05" db="EMBL/GenBank/DDBJ databases">
        <title>Comparative analysis highlights variable genome content of wheat rusts and divergence of the mating loci.</title>
        <authorList>
            <person name="Cuomo C.A."/>
            <person name="Bakkeren G."/>
            <person name="Szabo L."/>
            <person name="Khalil H."/>
            <person name="Joly D."/>
            <person name="Goldberg J."/>
            <person name="Young S."/>
            <person name="Zeng Q."/>
            <person name="Fellers J."/>
        </authorList>
    </citation>
    <scope>NUCLEOTIDE SEQUENCE [LARGE SCALE GENOMIC DNA]</scope>
    <source>
        <strain evidence="3">1-1 BBBD Race 1</strain>
    </source>
</reference>
<evidence type="ECO:0000313" key="3">
    <source>
        <dbReference type="EMBL" id="OAV96330.1"/>
    </source>
</evidence>